<evidence type="ECO:0000256" key="3">
    <source>
        <dbReference type="ARBA" id="ARBA00022452"/>
    </source>
</evidence>
<dbReference type="PROSITE" id="PS52016">
    <property type="entry name" value="TONB_DEPENDENT_REC_3"/>
    <property type="match status" value="1"/>
</dbReference>
<gene>
    <name evidence="13" type="ORF">FW778_14090</name>
</gene>
<comment type="similarity">
    <text evidence="8 9">Belongs to the TonB-dependent receptor family.</text>
</comment>
<protein>
    <submittedName>
        <fullName evidence="13">TonB-dependent receptor</fullName>
    </submittedName>
</protein>
<dbReference type="NCBIfam" id="TIGR04057">
    <property type="entry name" value="SusC_RagA_signa"/>
    <property type="match status" value="1"/>
</dbReference>
<name>A0A5J5IG85_9BACT</name>
<feature type="domain" description="TonB-dependent receptor-like beta-barrel" evidence="11">
    <location>
        <begin position="396"/>
        <end position="952"/>
    </location>
</feature>
<keyword evidence="2 8" id="KW-0813">Transport</keyword>
<keyword evidence="10" id="KW-0732">Signal</keyword>
<dbReference type="EMBL" id="VYQF01000003">
    <property type="protein sequence ID" value="KAA9038674.1"/>
    <property type="molecule type" value="Genomic_DNA"/>
</dbReference>
<evidence type="ECO:0000256" key="5">
    <source>
        <dbReference type="ARBA" id="ARBA00023077"/>
    </source>
</evidence>
<dbReference type="InterPro" id="IPR008969">
    <property type="entry name" value="CarboxyPept-like_regulatory"/>
</dbReference>
<evidence type="ECO:0000256" key="2">
    <source>
        <dbReference type="ARBA" id="ARBA00022448"/>
    </source>
</evidence>
<feature type="signal peptide" evidence="10">
    <location>
        <begin position="1"/>
        <end position="23"/>
    </location>
</feature>
<keyword evidence="6 8" id="KW-0472">Membrane</keyword>
<evidence type="ECO:0000256" key="7">
    <source>
        <dbReference type="ARBA" id="ARBA00023237"/>
    </source>
</evidence>
<dbReference type="Pfam" id="PF13715">
    <property type="entry name" value="CarbopepD_reg_2"/>
    <property type="match status" value="1"/>
</dbReference>
<feature type="chain" id="PRO_5023844134" evidence="10">
    <location>
        <begin position="24"/>
        <end position="997"/>
    </location>
</feature>
<dbReference type="InterPro" id="IPR000531">
    <property type="entry name" value="Beta-barrel_TonB"/>
</dbReference>
<dbReference type="Gene3D" id="2.60.40.1120">
    <property type="entry name" value="Carboxypeptidase-like, regulatory domain"/>
    <property type="match status" value="1"/>
</dbReference>
<dbReference type="InterPro" id="IPR036942">
    <property type="entry name" value="Beta-barrel_TonB_sf"/>
</dbReference>
<keyword evidence="7 8" id="KW-0998">Cell outer membrane</keyword>
<dbReference type="Proteomes" id="UP000326903">
    <property type="component" value="Unassembled WGS sequence"/>
</dbReference>
<dbReference type="GO" id="GO:0009279">
    <property type="term" value="C:cell outer membrane"/>
    <property type="evidence" value="ECO:0007669"/>
    <property type="project" value="UniProtKB-SubCell"/>
</dbReference>
<dbReference type="InterPro" id="IPR037066">
    <property type="entry name" value="Plug_dom_sf"/>
</dbReference>
<dbReference type="Gene3D" id="2.170.130.10">
    <property type="entry name" value="TonB-dependent receptor, plug domain"/>
    <property type="match status" value="1"/>
</dbReference>
<accession>A0A5J5IG85</accession>
<evidence type="ECO:0000256" key="4">
    <source>
        <dbReference type="ARBA" id="ARBA00022692"/>
    </source>
</evidence>
<dbReference type="FunFam" id="2.170.130.10:FF:000008">
    <property type="entry name" value="SusC/RagA family TonB-linked outer membrane protein"/>
    <property type="match status" value="1"/>
</dbReference>
<evidence type="ECO:0000313" key="13">
    <source>
        <dbReference type="EMBL" id="KAA9038674.1"/>
    </source>
</evidence>
<dbReference type="NCBIfam" id="TIGR04056">
    <property type="entry name" value="OMP_RagA_SusC"/>
    <property type="match status" value="1"/>
</dbReference>
<dbReference type="InterPro" id="IPR023996">
    <property type="entry name" value="TonB-dep_OMP_SusC/RagA"/>
</dbReference>
<keyword evidence="14" id="KW-1185">Reference proteome</keyword>
<evidence type="ECO:0000259" key="12">
    <source>
        <dbReference type="Pfam" id="PF07715"/>
    </source>
</evidence>
<comment type="subcellular location">
    <subcellularLocation>
        <location evidence="1 8">Cell outer membrane</location>
        <topology evidence="1 8">Multi-pass membrane protein</topology>
    </subcellularLocation>
</comment>
<dbReference type="InterPro" id="IPR023997">
    <property type="entry name" value="TonB-dep_OMP_SusC/RagA_CS"/>
</dbReference>
<keyword evidence="5 9" id="KW-0798">TonB box</keyword>
<keyword evidence="4 8" id="KW-0812">Transmembrane</keyword>
<dbReference type="InterPro" id="IPR039426">
    <property type="entry name" value="TonB-dep_rcpt-like"/>
</dbReference>
<evidence type="ECO:0000256" key="1">
    <source>
        <dbReference type="ARBA" id="ARBA00004571"/>
    </source>
</evidence>
<dbReference type="RefSeq" id="WP_150415395.1">
    <property type="nucleotide sequence ID" value="NZ_VYQF01000003.1"/>
</dbReference>
<evidence type="ECO:0000256" key="6">
    <source>
        <dbReference type="ARBA" id="ARBA00023136"/>
    </source>
</evidence>
<evidence type="ECO:0000256" key="8">
    <source>
        <dbReference type="PROSITE-ProRule" id="PRU01360"/>
    </source>
</evidence>
<organism evidence="13 14">
    <name type="scientific">Ginsengibacter hankyongi</name>
    <dbReference type="NCBI Taxonomy" id="2607284"/>
    <lineage>
        <taxon>Bacteria</taxon>
        <taxon>Pseudomonadati</taxon>
        <taxon>Bacteroidota</taxon>
        <taxon>Chitinophagia</taxon>
        <taxon>Chitinophagales</taxon>
        <taxon>Chitinophagaceae</taxon>
        <taxon>Ginsengibacter</taxon>
    </lineage>
</organism>
<dbReference type="Pfam" id="PF07715">
    <property type="entry name" value="Plug"/>
    <property type="match status" value="1"/>
</dbReference>
<keyword evidence="3 8" id="KW-1134">Transmembrane beta strand</keyword>
<evidence type="ECO:0000256" key="9">
    <source>
        <dbReference type="RuleBase" id="RU003357"/>
    </source>
</evidence>
<sequence>MKGKSLYAACLFVGLLFMQNLFAQNITTITGKVISAKDQSDLVGVSVRLKGTTKGVNTDKNGNFEMKVSRQNGTLVFTHIGFNAKEVSINRQSMINVSLTPAETKLQDVVVIGYGTVKKSDLTGSVSQVKSEQINAFPTTSVMQSLSGRAAGVQVLQNTGAPGDGISIRIRGTNSLQGNNEPLYVIDGFPTDDPSLVNNADIASIEILKDASATAIYGSRGANGVVLITTKKGKAGRTQVNVESSYSSQTLRKKLKLMNAKQYASLYNEQQVNDNGTSFFSQSYIDSLGTGFDWQDLVFQTAPMKTLSVNINGGTDKTQFSITGSTVDQKGIIKGSEYSRYSLDLNLNHAISKKINVSLASIMTRTMNDQLNDGAGSNRGQSMISGAISAPPTLTPYNRDGSYRVLSTSYPFISSGIVNPLNYINEQTDQVRQNKILTNASVIYNPIPELAIKVSGGIVYSVGRNDEYTSTKFVNSTGNASVSTSESTSLLSENTISYNKTFNKKHTVSAVAGFTYQDFNNTSLSGSGVGFFSDITQTYSLGSSATPGIPGSGYSASAIISYLGRVNYTYDNKYLATVSYRADGASVYSNGNKWGYFPSAALAWRVSNENFFRNINFISDLKLRAGWGNTGSQAIGAYTTLNQLSSGHTVFNNGLYVSYAPGTRLPGDLKWETTEQKDLGLDLGFLNNRILITADYYIKNTRDLLNNVQLPPSFGWTSTIQNIGEVQNKGFEFAVDARAFTGKFKWDINGNISFNKNKVVKLAGDEDILGGILSQAIIVDNSNILREGQPIGRFWGYLEDGYDEKGHIKFKDLDGDGQITPADETYIGDPNPDFTYGFNSVMNYKNFELSFFIQGTYGNDIFNVNTINNTIDYGYGLNMPEQVFTNHWTPANTNAKYPVISRSVTAKVSNRYIEDGSYMRLKNIQLAYNLSGEVLKVNWIRNLQLYVSGQNLLTLTKYSWYDPEVNARGSGNSTSIGYDWYSYPTSKSVTFGIRAGF</sequence>
<proteinExistence type="inferred from homology"/>
<evidence type="ECO:0000256" key="10">
    <source>
        <dbReference type="SAM" id="SignalP"/>
    </source>
</evidence>
<feature type="domain" description="TonB-dependent receptor plug" evidence="12">
    <location>
        <begin position="119"/>
        <end position="225"/>
    </location>
</feature>
<reference evidence="13 14" key="1">
    <citation type="submission" date="2019-09" db="EMBL/GenBank/DDBJ databases">
        <title>Draft genome sequence of Ginsengibacter sp. BR5-29.</title>
        <authorList>
            <person name="Im W.-T."/>
        </authorList>
    </citation>
    <scope>NUCLEOTIDE SEQUENCE [LARGE SCALE GENOMIC DNA]</scope>
    <source>
        <strain evidence="13 14">BR5-29</strain>
    </source>
</reference>
<dbReference type="Pfam" id="PF00593">
    <property type="entry name" value="TonB_dep_Rec_b-barrel"/>
    <property type="match status" value="1"/>
</dbReference>
<dbReference type="InterPro" id="IPR012910">
    <property type="entry name" value="Plug_dom"/>
</dbReference>
<dbReference type="AlphaFoldDB" id="A0A5J5IG85"/>
<evidence type="ECO:0000313" key="14">
    <source>
        <dbReference type="Proteomes" id="UP000326903"/>
    </source>
</evidence>
<dbReference type="Gene3D" id="2.40.170.20">
    <property type="entry name" value="TonB-dependent receptor, beta-barrel domain"/>
    <property type="match status" value="1"/>
</dbReference>
<dbReference type="SUPFAM" id="SSF56935">
    <property type="entry name" value="Porins"/>
    <property type="match status" value="1"/>
</dbReference>
<comment type="caution">
    <text evidence="13">The sequence shown here is derived from an EMBL/GenBank/DDBJ whole genome shotgun (WGS) entry which is preliminary data.</text>
</comment>
<evidence type="ECO:0000259" key="11">
    <source>
        <dbReference type="Pfam" id="PF00593"/>
    </source>
</evidence>
<dbReference type="SUPFAM" id="SSF49464">
    <property type="entry name" value="Carboxypeptidase regulatory domain-like"/>
    <property type="match status" value="1"/>
</dbReference>
<keyword evidence="13" id="KW-0675">Receptor</keyword>